<accession>A0A7D7R3Z8</accession>
<organism evidence="5 6">
    <name type="scientific">Marnyiella aurantia</name>
    <dbReference type="NCBI Taxonomy" id="2758037"/>
    <lineage>
        <taxon>Bacteria</taxon>
        <taxon>Pseudomonadati</taxon>
        <taxon>Bacteroidota</taxon>
        <taxon>Flavobacteriia</taxon>
        <taxon>Flavobacteriales</taxon>
        <taxon>Weeksellaceae</taxon>
        <taxon>Marnyiella</taxon>
    </lineage>
</organism>
<keyword evidence="4" id="KW-0808">Transferase</keyword>
<dbReference type="Pfam" id="PF05175">
    <property type="entry name" value="MTS"/>
    <property type="match status" value="1"/>
</dbReference>
<dbReference type="PANTHER" id="PTHR47739:SF1">
    <property type="entry name" value="TRNA1(VAL) (ADENINE(37)-N6)-METHYLTRANSFERASE"/>
    <property type="match status" value="1"/>
</dbReference>
<dbReference type="Proteomes" id="UP000515349">
    <property type="component" value="Chromosome"/>
</dbReference>
<reference evidence="5 6" key="1">
    <citation type="submission" date="2020-07" db="EMBL/GenBank/DDBJ databases">
        <title>Chryseobacterium sp.cx-624.</title>
        <authorList>
            <person name="Yang C."/>
        </authorList>
    </citation>
    <scope>NUCLEOTIDE SEQUENCE [LARGE SCALE GENOMIC DNA]</scope>
    <source>
        <strain evidence="6">cx-624</strain>
        <strain evidence="5">Cx-624</strain>
    </source>
</reference>
<dbReference type="InterPro" id="IPR007848">
    <property type="entry name" value="Small_mtfrase_dom"/>
</dbReference>
<dbReference type="KEGG" id="cbau:H1R16_06150"/>
<dbReference type="GO" id="GO:0008757">
    <property type="term" value="F:S-adenosylmethionine-dependent methyltransferase activity"/>
    <property type="evidence" value="ECO:0007669"/>
    <property type="project" value="UniProtKB-ARBA"/>
</dbReference>
<dbReference type="EMBL" id="CP059472">
    <property type="protein sequence ID" value="QMS97329.1"/>
    <property type="molecule type" value="Genomic_DNA"/>
</dbReference>
<name>A0A7D7R3Z8_9FLAO</name>
<evidence type="ECO:0000256" key="1">
    <source>
        <dbReference type="ARBA" id="ARBA00022603"/>
    </source>
</evidence>
<dbReference type="CDD" id="cd02440">
    <property type="entry name" value="AdoMet_MTases"/>
    <property type="match status" value="1"/>
</dbReference>
<reference evidence="4" key="3">
    <citation type="submission" date="2020-07" db="EMBL/GenBank/DDBJ databases">
        <authorList>
            <person name="Yang C."/>
        </authorList>
    </citation>
    <scope>NUCLEOTIDE SEQUENCE</scope>
    <source>
        <strain evidence="4">Cx-624</strain>
    </source>
</reference>
<dbReference type="GO" id="GO:0032259">
    <property type="term" value="P:methylation"/>
    <property type="evidence" value="ECO:0007669"/>
    <property type="project" value="UniProtKB-KW"/>
</dbReference>
<gene>
    <name evidence="5" type="ORF">H1R16_06150</name>
    <name evidence="4" type="ORF">H2507_11255</name>
</gene>
<dbReference type="RefSeq" id="WP_181887847.1">
    <property type="nucleotide sequence ID" value="NZ_CP059472.1"/>
</dbReference>
<evidence type="ECO:0000313" key="4">
    <source>
        <dbReference type="EMBL" id="MBA5247745.1"/>
    </source>
</evidence>
<dbReference type="SUPFAM" id="SSF53335">
    <property type="entry name" value="S-adenosyl-L-methionine-dependent methyltransferases"/>
    <property type="match status" value="1"/>
</dbReference>
<evidence type="ECO:0000259" key="3">
    <source>
        <dbReference type="Pfam" id="PF05175"/>
    </source>
</evidence>
<dbReference type="InterPro" id="IPR029063">
    <property type="entry name" value="SAM-dependent_MTases_sf"/>
</dbReference>
<dbReference type="Proteomes" id="UP000539710">
    <property type="component" value="Unassembled WGS sequence"/>
</dbReference>
<keyword evidence="7" id="KW-1185">Reference proteome</keyword>
<feature type="domain" description="Methyltransferase small" evidence="3">
    <location>
        <begin position="25"/>
        <end position="144"/>
    </location>
</feature>
<protein>
    <submittedName>
        <fullName evidence="5">Methyltransferase</fullName>
    </submittedName>
</protein>
<dbReference type="InterPro" id="IPR002052">
    <property type="entry name" value="DNA_methylase_N6_adenine_CS"/>
</dbReference>
<proteinExistence type="predicted"/>
<dbReference type="EMBL" id="JACEUX010000004">
    <property type="protein sequence ID" value="MBA5247745.1"/>
    <property type="molecule type" value="Genomic_DNA"/>
</dbReference>
<dbReference type="GO" id="GO:0008170">
    <property type="term" value="F:N-methyltransferase activity"/>
    <property type="evidence" value="ECO:0007669"/>
    <property type="project" value="UniProtKB-ARBA"/>
</dbReference>
<evidence type="ECO:0000256" key="2">
    <source>
        <dbReference type="ARBA" id="ARBA00022691"/>
    </source>
</evidence>
<dbReference type="GO" id="GO:0003676">
    <property type="term" value="F:nucleic acid binding"/>
    <property type="evidence" value="ECO:0007669"/>
    <property type="project" value="InterPro"/>
</dbReference>
<dbReference type="PANTHER" id="PTHR47739">
    <property type="entry name" value="TRNA1(VAL) (ADENINE(37)-N6)-METHYLTRANSFERASE"/>
    <property type="match status" value="1"/>
</dbReference>
<dbReference type="PROSITE" id="PS00092">
    <property type="entry name" value="N6_MTASE"/>
    <property type="match status" value="1"/>
</dbReference>
<reference evidence="7" key="2">
    <citation type="submission" date="2020-07" db="EMBL/GenBank/DDBJ databases">
        <title>Flavobacterium sp. xlx-214.</title>
        <authorList>
            <person name="Yang C."/>
        </authorList>
    </citation>
    <scope>NUCLEOTIDE SEQUENCE [LARGE SCALE GENOMIC DNA]</scope>
    <source>
        <strain evidence="7">CX-624</strain>
    </source>
</reference>
<keyword evidence="2" id="KW-0949">S-adenosyl-L-methionine</keyword>
<evidence type="ECO:0000313" key="5">
    <source>
        <dbReference type="EMBL" id="QMS97329.1"/>
    </source>
</evidence>
<evidence type="ECO:0000313" key="6">
    <source>
        <dbReference type="Proteomes" id="UP000515349"/>
    </source>
</evidence>
<dbReference type="AlphaFoldDB" id="A0A7D7R3Z8"/>
<dbReference type="InterPro" id="IPR050210">
    <property type="entry name" value="tRNA_Adenine-N(6)_MTase"/>
</dbReference>
<evidence type="ECO:0000313" key="7">
    <source>
        <dbReference type="Proteomes" id="UP000539710"/>
    </source>
</evidence>
<dbReference type="Gene3D" id="3.40.50.150">
    <property type="entry name" value="Vaccinia Virus protein VP39"/>
    <property type="match status" value="1"/>
</dbReference>
<sequence>MKPFRFQNFMIAQQTGVFRVGTDGVLLGVLASISEAESVLEVGTGTGLIPLMLTQRNIKLTVTALDINPEAVALANGNFQNSSYADRLEAVQADFKTFRSKTRFDLIISNPPYFEVNDSSKDVVARQTVEMDAVTLLDRAGELLKDTGLLSLIIPADQSAGLEIKAAKLQLYLVRKVNVFGITGGPVKRHVLEFSKKEIPAIEQEFIIEKSPRVYSEQYLDATRDFHVFGNGS</sequence>
<keyword evidence="1 5" id="KW-0489">Methyltransferase</keyword>